<name>A0A1L9PBM4_ASPVE</name>
<sequence length="216" mass="23289">MCQHTYRHHQHCGHIASLTLDACTELIARIHSQQKPVGHWIKTMRDLQPDSDSCCLACEVESGTRMRSPQHRGTGTSTSFSAIENPLRYISLGGVHDSGPLVTADFMVSVPSDADASQQEVLCYIPAGAVVQMGSGEPGKGSNSLLEALQGLGLGWEGGRSVDSVPGAFWSDDFDYDMCGLGETVSRFPNPPSLSDESDSEYEDMNDSSCPPQSHQ</sequence>
<proteinExistence type="predicted"/>
<accession>A0A1L9PBM4</accession>
<dbReference type="RefSeq" id="XP_040664681.1">
    <property type="nucleotide sequence ID" value="XM_040809813.1"/>
</dbReference>
<evidence type="ECO:0000256" key="1">
    <source>
        <dbReference type="SAM" id="MobiDB-lite"/>
    </source>
</evidence>
<dbReference type="Proteomes" id="UP000184073">
    <property type="component" value="Unassembled WGS sequence"/>
</dbReference>
<reference evidence="3" key="1">
    <citation type="journal article" date="2017" name="Genome Biol.">
        <title>Comparative genomics reveals high biological diversity and specific adaptations in the industrially and medically important fungal genus Aspergillus.</title>
        <authorList>
            <person name="de Vries R.P."/>
            <person name="Riley R."/>
            <person name="Wiebenga A."/>
            <person name="Aguilar-Osorio G."/>
            <person name="Amillis S."/>
            <person name="Uchima C.A."/>
            <person name="Anderluh G."/>
            <person name="Asadollahi M."/>
            <person name="Askin M."/>
            <person name="Barry K."/>
            <person name="Battaglia E."/>
            <person name="Bayram O."/>
            <person name="Benocci T."/>
            <person name="Braus-Stromeyer S.A."/>
            <person name="Caldana C."/>
            <person name="Canovas D."/>
            <person name="Cerqueira G.C."/>
            <person name="Chen F."/>
            <person name="Chen W."/>
            <person name="Choi C."/>
            <person name="Clum A."/>
            <person name="Dos Santos R.A."/>
            <person name="Damasio A.R."/>
            <person name="Diallinas G."/>
            <person name="Emri T."/>
            <person name="Fekete E."/>
            <person name="Flipphi M."/>
            <person name="Freyberg S."/>
            <person name="Gallo A."/>
            <person name="Gournas C."/>
            <person name="Habgood R."/>
            <person name="Hainaut M."/>
            <person name="Harispe M.L."/>
            <person name="Henrissat B."/>
            <person name="Hilden K.S."/>
            <person name="Hope R."/>
            <person name="Hossain A."/>
            <person name="Karabika E."/>
            <person name="Karaffa L."/>
            <person name="Karanyi Z."/>
            <person name="Krasevec N."/>
            <person name="Kuo A."/>
            <person name="Kusch H."/>
            <person name="LaButti K."/>
            <person name="Lagendijk E.L."/>
            <person name="Lapidus A."/>
            <person name="Levasseur A."/>
            <person name="Lindquist E."/>
            <person name="Lipzen A."/>
            <person name="Logrieco A.F."/>
            <person name="MacCabe A."/>
            <person name="Maekelae M.R."/>
            <person name="Malavazi I."/>
            <person name="Melin P."/>
            <person name="Meyer V."/>
            <person name="Mielnichuk N."/>
            <person name="Miskei M."/>
            <person name="Molnar A.P."/>
            <person name="Mule G."/>
            <person name="Ngan C.Y."/>
            <person name="Orejas M."/>
            <person name="Orosz E."/>
            <person name="Ouedraogo J.P."/>
            <person name="Overkamp K.M."/>
            <person name="Park H.-S."/>
            <person name="Perrone G."/>
            <person name="Piumi F."/>
            <person name="Punt P.J."/>
            <person name="Ram A.F."/>
            <person name="Ramon A."/>
            <person name="Rauscher S."/>
            <person name="Record E."/>
            <person name="Riano-Pachon D.M."/>
            <person name="Robert V."/>
            <person name="Roehrig J."/>
            <person name="Ruller R."/>
            <person name="Salamov A."/>
            <person name="Salih N.S."/>
            <person name="Samson R.A."/>
            <person name="Sandor E."/>
            <person name="Sanguinetti M."/>
            <person name="Schuetze T."/>
            <person name="Sepcic K."/>
            <person name="Shelest E."/>
            <person name="Sherlock G."/>
            <person name="Sophianopoulou V."/>
            <person name="Squina F.M."/>
            <person name="Sun H."/>
            <person name="Susca A."/>
            <person name="Todd R.B."/>
            <person name="Tsang A."/>
            <person name="Unkles S.E."/>
            <person name="van de Wiele N."/>
            <person name="van Rossen-Uffink D."/>
            <person name="Oliveira J.V."/>
            <person name="Vesth T.C."/>
            <person name="Visser J."/>
            <person name="Yu J.-H."/>
            <person name="Zhou M."/>
            <person name="Andersen M.R."/>
            <person name="Archer D.B."/>
            <person name="Baker S.E."/>
            <person name="Benoit I."/>
            <person name="Brakhage A.A."/>
            <person name="Braus G.H."/>
            <person name="Fischer R."/>
            <person name="Frisvad J.C."/>
            <person name="Goldman G.H."/>
            <person name="Houbraken J."/>
            <person name="Oakley B."/>
            <person name="Pocsi I."/>
            <person name="Scazzocchio C."/>
            <person name="Seiboth B."/>
            <person name="vanKuyk P.A."/>
            <person name="Wortman J."/>
            <person name="Dyer P.S."/>
            <person name="Grigoriev I.V."/>
        </authorList>
    </citation>
    <scope>NUCLEOTIDE SEQUENCE [LARGE SCALE GENOMIC DNA]</scope>
    <source>
        <strain evidence="3">CBS 583.65</strain>
    </source>
</reference>
<dbReference type="EMBL" id="KV878126">
    <property type="protein sequence ID" value="OJI98918.1"/>
    <property type="molecule type" value="Genomic_DNA"/>
</dbReference>
<dbReference type="OrthoDB" id="4511119at2759"/>
<dbReference type="VEuPathDB" id="FungiDB:ASPVEDRAFT_25763"/>
<dbReference type="AlphaFoldDB" id="A0A1L9PBM4"/>
<protein>
    <submittedName>
        <fullName evidence="2">Uncharacterized protein</fullName>
    </submittedName>
</protein>
<feature type="compositionally biased region" description="Acidic residues" evidence="1">
    <location>
        <begin position="196"/>
        <end position="206"/>
    </location>
</feature>
<evidence type="ECO:0000313" key="3">
    <source>
        <dbReference type="Proteomes" id="UP000184073"/>
    </source>
</evidence>
<organism evidence="2 3">
    <name type="scientific">Aspergillus versicolor CBS 583.65</name>
    <dbReference type="NCBI Taxonomy" id="1036611"/>
    <lineage>
        <taxon>Eukaryota</taxon>
        <taxon>Fungi</taxon>
        <taxon>Dikarya</taxon>
        <taxon>Ascomycota</taxon>
        <taxon>Pezizomycotina</taxon>
        <taxon>Eurotiomycetes</taxon>
        <taxon>Eurotiomycetidae</taxon>
        <taxon>Eurotiales</taxon>
        <taxon>Aspergillaceae</taxon>
        <taxon>Aspergillus</taxon>
        <taxon>Aspergillus subgen. Nidulantes</taxon>
    </lineage>
</organism>
<keyword evidence="3" id="KW-1185">Reference proteome</keyword>
<dbReference type="GeneID" id="63725324"/>
<gene>
    <name evidence="2" type="ORF">ASPVEDRAFT_25763</name>
</gene>
<feature type="region of interest" description="Disordered" evidence="1">
    <location>
        <begin position="185"/>
        <end position="216"/>
    </location>
</feature>
<evidence type="ECO:0000313" key="2">
    <source>
        <dbReference type="EMBL" id="OJI98918.1"/>
    </source>
</evidence>